<reference evidence="1 2" key="1">
    <citation type="submission" date="2016-04" db="EMBL/GenBank/DDBJ databases">
        <title>Comparative Genomics and Epigenetics of Sporosarcina ureae.</title>
        <authorList>
            <person name="Oliver A.S."/>
            <person name="Cooper K.K."/>
        </authorList>
    </citation>
    <scope>NUCLEOTIDE SEQUENCE [LARGE SCALE GENOMIC DNA]</scope>
    <source>
        <strain evidence="1 2">S204</strain>
    </source>
</reference>
<accession>A0ABM6JVS3</accession>
<name>A0ABM6JVS3_SPOUR</name>
<evidence type="ECO:0000313" key="1">
    <source>
        <dbReference type="EMBL" id="ARF14040.1"/>
    </source>
</evidence>
<evidence type="ECO:0000313" key="2">
    <source>
        <dbReference type="Proteomes" id="UP000192486"/>
    </source>
</evidence>
<organism evidence="1 2">
    <name type="scientific">Sporosarcina ureae</name>
    <dbReference type="NCBI Taxonomy" id="1571"/>
    <lineage>
        <taxon>Bacteria</taxon>
        <taxon>Bacillati</taxon>
        <taxon>Bacillota</taxon>
        <taxon>Bacilli</taxon>
        <taxon>Bacillales</taxon>
        <taxon>Caryophanaceae</taxon>
        <taxon>Sporosarcina</taxon>
    </lineage>
</organism>
<keyword evidence="2" id="KW-1185">Reference proteome</keyword>
<protein>
    <submittedName>
        <fullName evidence="1">Uncharacterized protein</fullName>
    </submittedName>
</protein>
<dbReference type="EMBL" id="CP015108">
    <property type="protein sequence ID" value="ARF14040.1"/>
    <property type="molecule type" value="Genomic_DNA"/>
</dbReference>
<sequence>MYYNYNKYQSNKMCWIIASLKNKFAPINDKYVETSSITKTLFMELVMQDIRLLVFVYLTNIL</sequence>
<proteinExistence type="predicted"/>
<dbReference type="Proteomes" id="UP000192486">
    <property type="component" value="Chromosome"/>
</dbReference>
<gene>
    <name evidence="1" type="ORF">SporoS204_07715</name>
</gene>